<sequence length="137" mass="15752">MSLRYLPPLLEELDQVAEPSEELVRIRVAARRLLVRRSLNAHDAMVLLEHTEPAQLRASLRDMLERDALRLFPELAERTQRYLDAMESLRAHFDDDPEASRIIERAASRGWWPPLDLLDDAEAQFRAAAAFVAEPIP</sequence>
<dbReference type="RefSeq" id="WP_012827457.1">
    <property type="nucleotide sequence ID" value="NC_013440.1"/>
</dbReference>
<gene>
    <name evidence="1" type="ordered locus">Hoch_2306</name>
</gene>
<dbReference type="KEGG" id="hoh:Hoch_2306"/>
<evidence type="ECO:0000313" key="2">
    <source>
        <dbReference type="Proteomes" id="UP000001880"/>
    </source>
</evidence>
<accession>D0LI20</accession>
<protein>
    <submittedName>
        <fullName evidence="1">Uncharacterized protein</fullName>
    </submittedName>
</protein>
<keyword evidence="2" id="KW-1185">Reference proteome</keyword>
<dbReference type="AlphaFoldDB" id="D0LI20"/>
<dbReference type="Proteomes" id="UP000001880">
    <property type="component" value="Chromosome"/>
</dbReference>
<organism evidence="1 2">
    <name type="scientific">Haliangium ochraceum (strain DSM 14365 / JCM 11303 / SMP-2)</name>
    <dbReference type="NCBI Taxonomy" id="502025"/>
    <lineage>
        <taxon>Bacteria</taxon>
        <taxon>Pseudomonadati</taxon>
        <taxon>Myxococcota</taxon>
        <taxon>Polyangia</taxon>
        <taxon>Haliangiales</taxon>
        <taxon>Kofleriaceae</taxon>
        <taxon>Haliangium</taxon>
    </lineage>
</organism>
<dbReference type="EMBL" id="CP001804">
    <property type="protein sequence ID" value="ACY14849.1"/>
    <property type="molecule type" value="Genomic_DNA"/>
</dbReference>
<name>D0LI20_HALO1</name>
<proteinExistence type="predicted"/>
<evidence type="ECO:0000313" key="1">
    <source>
        <dbReference type="EMBL" id="ACY14849.1"/>
    </source>
</evidence>
<dbReference type="HOGENOM" id="CLU_1862391_0_0_7"/>
<reference evidence="1 2" key="1">
    <citation type="journal article" date="2010" name="Stand. Genomic Sci.">
        <title>Complete genome sequence of Haliangium ochraceum type strain (SMP-2).</title>
        <authorList>
            <consortium name="US DOE Joint Genome Institute (JGI-PGF)"/>
            <person name="Ivanova N."/>
            <person name="Daum C."/>
            <person name="Lang E."/>
            <person name="Abt B."/>
            <person name="Kopitz M."/>
            <person name="Saunders E."/>
            <person name="Lapidus A."/>
            <person name="Lucas S."/>
            <person name="Glavina Del Rio T."/>
            <person name="Nolan M."/>
            <person name="Tice H."/>
            <person name="Copeland A."/>
            <person name="Cheng J.F."/>
            <person name="Chen F."/>
            <person name="Bruce D."/>
            <person name="Goodwin L."/>
            <person name="Pitluck S."/>
            <person name="Mavromatis K."/>
            <person name="Pati A."/>
            <person name="Mikhailova N."/>
            <person name="Chen A."/>
            <person name="Palaniappan K."/>
            <person name="Land M."/>
            <person name="Hauser L."/>
            <person name="Chang Y.J."/>
            <person name="Jeffries C.D."/>
            <person name="Detter J.C."/>
            <person name="Brettin T."/>
            <person name="Rohde M."/>
            <person name="Goker M."/>
            <person name="Bristow J."/>
            <person name="Markowitz V."/>
            <person name="Eisen J.A."/>
            <person name="Hugenholtz P."/>
            <person name="Kyrpides N.C."/>
            <person name="Klenk H.P."/>
        </authorList>
    </citation>
    <scope>NUCLEOTIDE SEQUENCE [LARGE SCALE GENOMIC DNA]</scope>
    <source>
        <strain evidence="2">DSM 14365 / CIP 107738 / JCM 11303 / AJ 13395 / SMP-2</strain>
    </source>
</reference>